<keyword evidence="6" id="KW-0963">Cytoplasm</keyword>
<keyword evidence="13" id="KW-1185">Reference proteome</keyword>
<dbReference type="KEGG" id="bte:BTH_II0173"/>
<dbReference type="GO" id="GO:0009288">
    <property type="term" value="C:bacterial-type flagellum"/>
    <property type="evidence" value="ECO:0007669"/>
    <property type="project" value="InterPro"/>
</dbReference>
<evidence type="ECO:0000256" key="8">
    <source>
        <dbReference type="ARBA" id="ARBA00022927"/>
    </source>
</evidence>
<comment type="similarity">
    <text evidence="3">Belongs to the FliH family.</text>
</comment>
<dbReference type="InterPro" id="IPR018035">
    <property type="entry name" value="Flagellar_FliH/T3SS_HrpE"/>
</dbReference>
<dbReference type="GO" id="GO:0003774">
    <property type="term" value="F:cytoskeletal motor activity"/>
    <property type="evidence" value="ECO:0007669"/>
    <property type="project" value="InterPro"/>
</dbReference>
<gene>
    <name evidence="12" type="primary">fliH-2</name>
    <name evidence="12" type="ordered locus">BTH_II0173</name>
</gene>
<keyword evidence="8" id="KW-0653">Protein transport</keyword>
<dbReference type="HOGENOM" id="CLU_062625_3_0_4"/>
<dbReference type="NCBIfam" id="NF009925">
    <property type="entry name" value="PRK13386.1"/>
    <property type="match status" value="1"/>
</dbReference>
<evidence type="ECO:0000313" key="12">
    <source>
        <dbReference type="EMBL" id="ABC35209.1"/>
    </source>
</evidence>
<keyword evidence="12" id="KW-0966">Cell projection</keyword>
<protein>
    <recommendedName>
        <fullName evidence="4">Flagellar assembly protein FliH</fullName>
    </recommendedName>
</protein>
<dbReference type="EMBL" id="CP000085">
    <property type="protein sequence ID" value="ABC35209.1"/>
    <property type="molecule type" value="Genomic_DNA"/>
</dbReference>
<dbReference type="GO" id="GO:0071973">
    <property type="term" value="P:bacterial-type flagellum-dependent cell motility"/>
    <property type="evidence" value="ECO:0007669"/>
    <property type="project" value="InterPro"/>
</dbReference>
<dbReference type="GO" id="GO:0015031">
    <property type="term" value="P:protein transport"/>
    <property type="evidence" value="ECO:0007669"/>
    <property type="project" value="UniProtKB-KW"/>
</dbReference>
<reference evidence="12 13" key="1">
    <citation type="journal article" date="2005" name="BMC Genomics">
        <title>Bacterial genome adaptation to niches: divergence of the potential virulence genes in three Burkholderia species of different survival strategies.</title>
        <authorList>
            <person name="Kim H.S."/>
            <person name="Schell M.A."/>
            <person name="Yu Y."/>
            <person name="Ulrich R.L."/>
            <person name="Sarria S.H."/>
            <person name="Nierman W.C."/>
            <person name="DeShazer D."/>
        </authorList>
    </citation>
    <scope>NUCLEOTIDE SEQUENCE [LARGE SCALE GENOMIC DNA]</scope>
    <source>
        <strain evidence="13">ATCC 700388 / DSM 13276 / CCUG 48851 / CIP 106301 / E264</strain>
    </source>
</reference>
<dbReference type="GO" id="GO:0044781">
    <property type="term" value="P:bacterial-type flagellum organization"/>
    <property type="evidence" value="ECO:0007669"/>
    <property type="project" value="UniProtKB-KW"/>
</dbReference>
<evidence type="ECO:0000256" key="2">
    <source>
        <dbReference type="ARBA" id="ARBA00004496"/>
    </source>
</evidence>
<dbReference type="InterPro" id="IPR051472">
    <property type="entry name" value="T3SS_Stator/FliH"/>
</dbReference>
<evidence type="ECO:0000256" key="4">
    <source>
        <dbReference type="ARBA" id="ARBA00016507"/>
    </source>
</evidence>
<dbReference type="GO" id="GO:0005829">
    <property type="term" value="C:cytosol"/>
    <property type="evidence" value="ECO:0007669"/>
    <property type="project" value="TreeGrafter"/>
</dbReference>
<dbReference type="RefSeq" id="WP_009894831.1">
    <property type="nucleotide sequence ID" value="NC_007650.1"/>
</dbReference>
<dbReference type="AlphaFoldDB" id="Q2T8X4"/>
<sequence length="241" mass="26187">MKAYQRYRFPSLRSVARDASARDSAALAAEAQCADIDARIEEGFRQGREDGYRDGFEHGEAEGMKQGREAGFAAGAQQARDALRSEYAGIAKTLDAMRDAFVRVQAEYLAARRTELVDVVAKVAKQVIRCELTLQPSQMAALIEETLGTMPASSDAPEVHLSPDDHERLAGLLPERARHWRLVPDARLEAGECRVLLGGNEADAGCQHRLDACVERIGEQLPGAPDVEAAATPADEQEDAS</sequence>
<evidence type="ECO:0000256" key="6">
    <source>
        <dbReference type="ARBA" id="ARBA00022490"/>
    </source>
</evidence>
<dbReference type="InterPro" id="IPR000563">
    <property type="entry name" value="Flag_FliH"/>
</dbReference>
<evidence type="ECO:0000256" key="5">
    <source>
        <dbReference type="ARBA" id="ARBA00022448"/>
    </source>
</evidence>
<evidence type="ECO:0000256" key="9">
    <source>
        <dbReference type="ARBA" id="ARBA00023225"/>
    </source>
</evidence>
<keyword evidence="7" id="KW-1005">Bacterial flagellum biogenesis</keyword>
<name>Q2T8X4_BURTA</name>
<comment type="function">
    <text evidence="1">Needed for flagellar regrowth and assembly.</text>
</comment>
<evidence type="ECO:0000313" key="13">
    <source>
        <dbReference type="Proteomes" id="UP000001930"/>
    </source>
</evidence>
<comment type="subcellular location">
    <subcellularLocation>
        <location evidence="2">Cytoplasm</location>
    </subcellularLocation>
</comment>
<evidence type="ECO:0000256" key="1">
    <source>
        <dbReference type="ARBA" id="ARBA00003041"/>
    </source>
</evidence>
<proteinExistence type="inferred from homology"/>
<keyword evidence="12" id="KW-0282">Flagellum</keyword>
<dbReference type="Proteomes" id="UP000001930">
    <property type="component" value="Chromosome II"/>
</dbReference>
<feature type="domain" description="Flagellar assembly protein FliH/Type III secretion system HrpE" evidence="11">
    <location>
        <begin position="99"/>
        <end position="212"/>
    </location>
</feature>
<dbReference type="PRINTS" id="PR01003">
    <property type="entry name" value="FLGFLIH"/>
</dbReference>
<accession>Q2T8X4</accession>
<dbReference type="GeneID" id="45117677"/>
<evidence type="ECO:0000256" key="3">
    <source>
        <dbReference type="ARBA" id="ARBA00006602"/>
    </source>
</evidence>
<dbReference type="PANTHER" id="PTHR34982">
    <property type="entry name" value="YOP PROTEINS TRANSLOCATION PROTEIN L"/>
    <property type="match status" value="1"/>
</dbReference>
<keyword evidence="9" id="KW-1006">Bacterial flagellum protein export</keyword>
<feature type="region of interest" description="Disordered" evidence="10">
    <location>
        <begin position="221"/>
        <end position="241"/>
    </location>
</feature>
<evidence type="ECO:0000259" key="11">
    <source>
        <dbReference type="Pfam" id="PF02108"/>
    </source>
</evidence>
<evidence type="ECO:0000256" key="10">
    <source>
        <dbReference type="SAM" id="MobiDB-lite"/>
    </source>
</evidence>
<dbReference type="PANTHER" id="PTHR34982:SF1">
    <property type="entry name" value="FLAGELLAR ASSEMBLY PROTEIN FLIH"/>
    <property type="match status" value="1"/>
</dbReference>
<organism evidence="12 13">
    <name type="scientific">Burkholderia thailandensis (strain ATCC 700388 / DSM 13276 / CCUG 48851 / CIP 106301 / E264)</name>
    <dbReference type="NCBI Taxonomy" id="271848"/>
    <lineage>
        <taxon>Bacteria</taxon>
        <taxon>Pseudomonadati</taxon>
        <taxon>Pseudomonadota</taxon>
        <taxon>Betaproteobacteria</taxon>
        <taxon>Burkholderiales</taxon>
        <taxon>Burkholderiaceae</taxon>
        <taxon>Burkholderia</taxon>
        <taxon>pseudomallei group</taxon>
    </lineage>
</organism>
<keyword evidence="12" id="KW-0969">Cilium</keyword>
<evidence type="ECO:0000256" key="7">
    <source>
        <dbReference type="ARBA" id="ARBA00022795"/>
    </source>
</evidence>
<dbReference type="Pfam" id="PF02108">
    <property type="entry name" value="FliH"/>
    <property type="match status" value="1"/>
</dbReference>
<keyword evidence="5" id="KW-0813">Transport</keyword>